<keyword evidence="2" id="KW-0732">Signal</keyword>
<accession>A0AAJ0HL35</accession>
<dbReference type="Gene3D" id="3.90.245.10">
    <property type="entry name" value="Ribonucleoside hydrolase-like"/>
    <property type="match status" value="1"/>
</dbReference>
<dbReference type="PANTHER" id="PTHR43264">
    <property type="match status" value="1"/>
</dbReference>
<dbReference type="SUPFAM" id="SSF53590">
    <property type="entry name" value="Nucleoside hydrolase"/>
    <property type="match status" value="1"/>
</dbReference>
<keyword evidence="4" id="KW-0378">Hydrolase</keyword>
<dbReference type="InterPro" id="IPR036452">
    <property type="entry name" value="Ribo_hydro-like"/>
</dbReference>
<evidence type="ECO:0000313" key="4">
    <source>
        <dbReference type="EMBL" id="KAK3356882.1"/>
    </source>
</evidence>
<dbReference type="GO" id="GO:0016799">
    <property type="term" value="F:hydrolase activity, hydrolyzing N-glycosyl compounds"/>
    <property type="evidence" value="ECO:0007669"/>
    <property type="project" value="InterPro"/>
</dbReference>
<feature type="signal peptide" evidence="2">
    <location>
        <begin position="1"/>
        <end position="25"/>
    </location>
</feature>
<reference evidence="4" key="1">
    <citation type="journal article" date="2023" name="Mol. Phylogenet. Evol.">
        <title>Genome-scale phylogeny and comparative genomics of the fungal order Sordariales.</title>
        <authorList>
            <person name="Hensen N."/>
            <person name="Bonometti L."/>
            <person name="Westerberg I."/>
            <person name="Brannstrom I.O."/>
            <person name="Guillou S."/>
            <person name="Cros-Aarteil S."/>
            <person name="Calhoun S."/>
            <person name="Haridas S."/>
            <person name="Kuo A."/>
            <person name="Mondo S."/>
            <person name="Pangilinan J."/>
            <person name="Riley R."/>
            <person name="LaButti K."/>
            <person name="Andreopoulos B."/>
            <person name="Lipzen A."/>
            <person name="Chen C."/>
            <person name="Yan M."/>
            <person name="Daum C."/>
            <person name="Ng V."/>
            <person name="Clum A."/>
            <person name="Steindorff A."/>
            <person name="Ohm R.A."/>
            <person name="Martin F."/>
            <person name="Silar P."/>
            <person name="Natvig D.O."/>
            <person name="Lalanne C."/>
            <person name="Gautier V."/>
            <person name="Ament-Velasquez S.L."/>
            <person name="Kruys A."/>
            <person name="Hutchinson M.I."/>
            <person name="Powell A.J."/>
            <person name="Barry K."/>
            <person name="Miller A.N."/>
            <person name="Grigoriev I.V."/>
            <person name="Debuchy R."/>
            <person name="Gladieux P."/>
            <person name="Hiltunen Thoren M."/>
            <person name="Johannesson H."/>
        </authorList>
    </citation>
    <scope>NUCLEOTIDE SEQUENCE</scope>
    <source>
        <strain evidence="4">CBS 955.72</strain>
    </source>
</reference>
<evidence type="ECO:0000256" key="1">
    <source>
        <dbReference type="ARBA" id="ARBA00009176"/>
    </source>
</evidence>
<evidence type="ECO:0000313" key="5">
    <source>
        <dbReference type="Proteomes" id="UP001275084"/>
    </source>
</evidence>
<evidence type="ECO:0000259" key="3">
    <source>
        <dbReference type="Pfam" id="PF01156"/>
    </source>
</evidence>
<organism evidence="4 5">
    <name type="scientific">Lasiosphaeria hispida</name>
    <dbReference type="NCBI Taxonomy" id="260671"/>
    <lineage>
        <taxon>Eukaryota</taxon>
        <taxon>Fungi</taxon>
        <taxon>Dikarya</taxon>
        <taxon>Ascomycota</taxon>
        <taxon>Pezizomycotina</taxon>
        <taxon>Sordariomycetes</taxon>
        <taxon>Sordariomycetidae</taxon>
        <taxon>Sordariales</taxon>
        <taxon>Lasiosphaeriaceae</taxon>
        <taxon>Lasiosphaeria</taxon>
    </lineage>
</organism>
<dbReference type="CDD" id="cd02652">
    <property type="entry name" value="nuc_hydro_2"/>
    <property type="match status" value="1"/>
</dbReference>
<feature type="chain" id="PRO_5042513016" evidence="2">
    <location>
        <begin position="26"/>
        <end position="353"/>
    </location>
</feature>
<comment type="similarity">
    <text evidence="1">Belongs to the IUNH family.</text>
</comment>
<dbReference type="PANTHER" id="PTHR43264:SF1">
    <property type="entry name" value="INOSINE_URIDINE-PREFERRING NUCLEOSIDE HYDROLASE DOMAIN-CONTAINING PROTEIN"/>
    <property type="match status" value="1"/>
</dbReference>
<comment type="caution">
    <text evidence="4">The sequence shown here is derived from an EMBL/GenBank/DDBJ whole genome shotgun (WGS) entry which is preliminary data.</text>
</comment>
<proteinExistence type="inferred from homology"/>
<feature type="domain" description="Inosine/uridine-preferring nucleoside hydrolase" evidence="3">
    <location>
        <begin position="29"/>
        <end position="279"/>
    </location>
</feature>
<keyword evidence="5" id="KW-1185">Reference proteome</keyword>
<sequence length="353" mass="38364">MAPHSIMHHLLTLLTLTLLPRPTTSHKNLIIDTDLFSDVDDAGALMLAATSPTTSHLLAVNVNYPSRYSALAASAILAHYGHPSTPVGVARPLTDATFFDAWSFALGEYASKVAFHFSGGTLPWGRAEDAWDPVGLYRRVLAGAEGGVTVVSIGFLENLSGLLNSTADEHSSLSGPELIAAKVSELVIMGGEYPSGYEYNFWGSNASLAAHVVNNWKGRIVFSGYELGLDVMSGARLMAEGPPGDPIRAAYTYYTYNTSRPSWDLLTVLYAMHGLGDMFEYGNTFGYNRVATDGSNEWVDDDSVRNQHWLRLKVTKDEASAELDRRLLEGAWSVVNKTASIEQDRASSQIPDL</sequence>
<dbReference type="EMBL" id="JAUIQD010000003">
    <property type="protein sequence ID" value="KAK3356882.1"/>
    <property type="molecule type" value="Genomic_DNA"/>
</dbReference>
<protein>
    <submittedName>
        <fullName evidence="4">Inosine/uridine-preferring nucleoside hydrolase</fullName>
    </submittedName>
</protein>
<reference evidence="4" key="2">
    <citation type="submission" date="2023-06" db="EMBL/GenBank/DDBJ databases">
        <authorList>
            <consortium name="Lawrence Berkeley National Laboratory"/>
            <person name="Haridas S."/>
            <person name="Hensen N."/>
            <person name="Bonometti L."/>
            <person name="Westerberg I."/>
            <person name="Brannstrom I.O."/>
            <person name="Guillou S."/>
            <person name="Cros-Aarteil S."/>
            <person name="Calhoun S."/>
            <person name="Kuo A."/>
            <person name="Mondo S."/>
            <person name="Pangilinan J."/>
            <person name="Riley R."/>
            <person name="Labutti K."/>
            <person name="Andreopoulos B."/>
            <person name="Lipzen A."/>
            <person name="Chen C."/>
            <person name="Yanf M."/>
            <person name="Daum C."/>
            <person name="Ng V."/>
            <person name="Clum A."/>
            <person name="Steindorff A."/>
            <person name="Ohm R."/>
            <person name="Martin F."/>
            <person name="Silar P."/>
            <person name="Natvig D."/>
            <person name="Lalanne C."/>
            <person name="Gautier V."/>
            <person name="Ament-Velasquez S.L."/>
            <person name="Kruys A."/>
            <person name="Hutchinson M.I."/>
            <person name="Powell A.J."/>
            <person name="Barry K."/>
            <person name="Miller A.N."/>
            <person name="Grigoriev I.V."/>
            <person name="Debuchy R."/>
            <person name="Gladieux P."/>
            <person name="Thoren M.H."/>
            <person name="Johannesson H."/>
        </authorList>
    </citation>
    <scope>NUCLEOTIDE SEQUENCE</scope>
    <source>
        <strain evidence="4">CBS 955.72</strain>
    </source>
</reference>
<dbReference type="Proteomes" id="UP001275084">
    <property type="component" value="Unassembled WGS sequence"/>
</dbReference>
<evidence type="ECO:0000256" key="2">
    <source>
        <dbReference type="SAM" id="SignalP"/>
    </source>
</evidence>
<name>A0AAJ0HL35_9PEZI</name>
<dbReference type="InterPro" id="IPR001910">
    <property type="entry name" value="Inosine/uridine_hydrolase_dom"/>
</dbReference>
<dbReference type="Pfam" id="PF01156">
    <property type="entry name" value="IU_nuc_hydro"/>
    <property type="match status" value="1"/>
</dbReference>
<dbReference type="AlphaFoldDB" id="A0AAJ0HL35"/>
<gene>
    <name evidence="4" type="ORF">B0T25DRAFT_537643</name>
</gene>